<reference evidence="4" key="1">
    <citation type="journal article" date="2020" name="mSystems">
        <title>Genome- and Community-Level Interaction Insights into Carbon Utilization and Element Cycling Functions of Hydrothermarchaeota in Hydrothermal Sediment.</title>
        <authorList>
            <person name="Zhou Z."/>
            <person name="Liu Y."/>
            <person name="Xu W."/>
            <person name="Pan J."/>
            <person name="Luo Z.H."/>
            <person name="Li M."/>
        </authorList>
    </citation>
    <scope>NUCLEOTIDE SEQUENCE [LARGE SCALE GENOMIC DNA]</scope>
    <source>
        <strain evidence="4">SpSt-456</strain>
    </source>
</reference>
<dbReference type="GO" id="GO:0016780">
    <property type="term" value="F:phosphotransferase activity, for other substituted phosphate groups"/>
    <property type="evidence" value="ECO:0007669"/>
    <property type="project" value="InterPro"/>
</dbReference>
<keyword evidence="3" id="KW-0472">Membrane</keyword>
<feature type="transmembrane region" description="Helical" evidence="3">
    <location>
        <begin position="115"/>
        <end position="133"/>
    </location>
</feature>
<keyword evidence="1 2" id="KW-0808">Transferase</keyword>
<evidence type="ECO:0000313" key="4">
    <source>
        <dbReference type="EMBL" id="HFK96345.1"/>
    </source>
</evidence>
<dbReference type="InterPro" id="IPR048254">
    <property type="entry name" value="CDP_ALCOHOL_P_TRANSF_CS"/>
</dbReference>
<feature type="transmembrane region" description="Helical" evidence="3">
    <location>
        <begin position="33"/>
        <end position="54"/>
    </location>
</feature>
<comment type="similarity">
    <text evidence="2">Belongs to the CDP-alcohol phosphatidyltransferase class-I family.</text>
</comment>
<name>A0A831ZZ76_9BACT</name>
<comment type="caution">
    <text evidence="4">The sequence shown here is derived from an EMBL/GenBank/DDBJ whole genome shotgun (WGS) entry which is preliminary data.</text>
</comment>
<proteinExistence type="inferred from homology"/>
<keyword evidence="3" id="KW-1133">Transmembrane helix</keyword>
<gene>
    <name evidence="4" type="ORF">ENS06_03345</name>
</gene>
<protein>
    <submittedName>
        <fullName evidence="4">CDP-alcohol phosphatidyltransferase family protein</fullName>
    </submittedName>
</protein>
<dbReference type="GO" id="GO:0016020">
    <property type="term" value="C:membrane"/>
    <property type="evidence" value="ECO:0007669"/>
    <property type="project" value="InterPro"/>
</dbReference>
<dbReference type="InterPro" id="IPR000462">
    <property type="entry name" value="CDP-OH_P_trans"/>
</dbReference>
<dbReference type="PROSITE" id="PS00379">
    <property type="entry name" value="CDP_ALCOHOL_P_TRANSF"/>
    <property type="match status" value="1"/>
</dbReference>
<dbReference type="InterPro" id="IPR043130">
    <property type="entry name" value="CDP-OH_PTrfase_TM_dom"/>
</dbReference>
<feature type="transmembrane region" description="Helical" evidence="3">
    <location>
        <begin position="183"/>
        <end position="202"/>
    </location>
</feature>
<dbReference type="AlphaFoldDB" id="A0A831ZZ76"/>
<evidence type="ECO:0000256" key="3">
    <source>
        <dbReference type="SAM" id="Phobius"/>
    </source>
</evidence>
<dbReference type="EMBL" id="DSTK01000012">
    <property type="protein sequence ID" value="HFK96345.1"/>
    <property type="molecule type" value="Genomic_DNA"/>
</dbReference>
<dbReference type="Pfam" id="PF01066">
    <property type="entry name" value="CDP-OH_P_transf"/>
    <property type="match status" value="1"/>
</dbReference>
<keyword evidence="3" id="KW-0812">Transmembrane</keyword>
<dbReference type="Gene3D" id="1.20.120.1760">
    <property type="match status" value="1"/>
</dbReference>
<evidence type="ECO:0000256" key="2">
    <source>
        <dbReference type="RuleBase" id="RU003750"/>
    </source>
</evidence>
<organism evidence="4">
    <name type="scientific">Desulfacinum infernum</name>
    <dbReference type="NCBI Taxonomy" id="35837"/>
    <lineage>
        <taxon>Bacteria</taxon>
        <taxon>Pseudomonadati</taxon>
        <taxon>Thermodesulfobacteriota</taxon>
        <taxon>Syntrophobacteria</taxon>
        <taxon>Syntrophobacterales</taxon>
        <taxon>Syntrophobacteraceae</taxon>
        <taxon>Desulfacinum</taxon>
    </lineage>
</organism>
<evidence type="ECO:0000256" key="1">
    <source>
        <dbReference type="ARBA" id="ARBA00022679"/>
    </source>
</evidence>
<accession>A0A831ZZ76</accession>
<sequence length="225" mass="24488">MLKGTYIETQYYKVLQTYLVPVLVRLKLRPNHVSILGLGISAAAGLGFLFQPFWGGVLTLLAGLVDTLDGSLARSTGQARNSGAFLDSVLDRYSEFLIYLGIWGYFYRKGASEPALSVIILCILFGSLMVSYTRARAEGLGQKCLVGFLQRGERVILLGLGGIANPAFNKLSRLPLSASAEDAFLTVILFILAVGTNLTALWRFQHVLKNLHHESPSEPVPDGKG</sequence>
<dbReference type="GO" id="GO:0008654">
    <property type="term" value="P:phospholipid biosynthetic process"/>
    <property type="evidence" value="ECO:0007669"/>
    <property type="project" value="InterPro"/>
</dbReference>